<dbReference type="EMBL" id="JARXRN010000020">
    <property type="protein sequence ID" value="MDH5829813.1"/>
    <property type="molecule type" value="Genomic_DNA"/>
</dbReference>
<evidence type="ECO:0000313" key="3">
    <source>
        <dbReference type="EMBL" id="MDH5829813.1"/>
    </source>
</evidence>
<dbReference type="InterPro" id="IPR058511">
    <property type="entry name" value="DUF8198"/>
</dbReference>
<sequence>MTSDEMDRLGQQLARHQALHDPASEPRNALRWLPELRRWQAARLEESFRHFLDDPRRAPAAEFFLGDVYGDRDFTRRNADIARVVPVMRRLLPERLLVTVADAIELGVLTQALDLDMAERLHDLAPRRRRLDLPLYAKAYRAVGRPGQRRRQIALVAQVGRGFGNALHLPGVSALLAFSRGPARLAGLSELQGFLQRGHAAFAALDDADAFVAEIERDELRASRRVFGGDPDPYRAGG</sequence>
<dbReference type="InterPro" id="IPR058063">
    <property type="entry name" value="FFLEE_fam"/>
</dbReference>
<evidence type="ECO:0000256" key="1">
    <source>
        <dbReference type="SAM" id="MobiDB-lite"/>
    </source>
</evidence>
<dbReference type="NCBIfam" id="NF047641">
    <property type="entry name" value="FFLEE_fam"/>
    <property type="match status" value="1"/>
</dbReference>
<keyword evidence="4" id="KW-1185">Reference proteome</keyword>
<evidence type="ECO:0000313" key="4">
    <source>
        <dbReference type="Proteomes" id="UP001156831"/>
    </source>
</evidence>
<proteinExistence type="predicted"/>
<organism evidence="3 4">
    <name type="scientific">Luteimonas rhizosphaericola</name>
    <dbReference type="NCBI Taxonomy" id="3042024"/>
    <lineage>
        <taxon>Bacteria</taxon>
        <taxon>Pseudomonadati</taxon>
        <taxon>Pseudomonadota</taxon>
        <taxon>Gammaproteobacteria</taxon>
        <taxon>Lysobacterales</taxon>
        <taxon>Lysobacteraceae</taxon>
        <taxon>Luteimonas</taxon>
    </lineage>
</organism>
<comment type="caution">
    <text evidence="3">The sequence shown here is derived from an EMBL/GenBank/DDBJ whole genome shotgun (WGS) entry which is preliminary data.</text>
</comment>
<protein>
    <recommendedName>
        <fullName evidence="2">DUF8198 domain-containing protein</fullName>
    </recommendedName>
</protein>
<dbReference type="RefSeq" id="WP_280600177.1">
    <property type="nucleotide sequence ID" value="NZ_JARXRN010000020.1"/>
</dbReference>
<dbReference type="Proteomes" id="UP001156831">
    <property type="component" value="Unassembled WGS sequence"/>
</dbReference>
<evidence type="ECO:0000259" key="2">
    <source>
        <dbReference type="Pfam" id="PF26621"/>
    </source>
</evidence>
<name>A0ABT6JH97_9GAMM</name>
<gene>
    <name evidence="3" type="ORF">QFW80_04680</name>
</gene>
<feature type="domain" description="DUF8198" evidence="2">
    <location>
        <begin position="21"/>
        <end position="233"/>
    </location>
</feature>
<reference evidence="3 4" key="1">
    <citation type="submission" date="2023-04" db="EMBL/GenBank/DDBJ databases">
        <title>Luteimonas sp. M1R5S18.</title>
        <authorList>
            <person name="Sun J.-Q."/>
        </authorList>
    </citation>
    <scope>NUCLEOTIDE SEQUENCE [LARGE SCALE GENOMIC DNA]</scope>
    <source>
        <strain evidence="3 4">M1R5S18</strain>
    </source>
</reference>
<accession>A0ABT6JH97</accession>
<feature type="region of interest" description="Disordered" evidence="1">
    <location>
        <begin position="1"/>
        <end position="22"/>
    </location>
</feature>
<dbReference type="Pfam" id="PF26621">
    <property type="entry name" value="DUF8198"/>
    <property type="match status" value="1"/>
</dbReference>